<gene>
    <name evidence="2" type="ORF">JTE90_011695</name>
</gene>
<dbReference type="InterPro" id="IPR057520">
    <property type="entry name" value="GRHL1/CP2_C"/>
</dbReference>
<dbReference type="Proteomes" id="UP000827092">
    <property type="component" value="Unassembled WGS sequence"/>
</dbReference>
<evidence type="ECO:0000259" key="1">
    <source>
        <dbReference type="Pfam" id="PF25416"/>
    </source>
</evidence>
<feature type="domain" description="GRHL1/CP2 C-terminal" evidence="1">
    <location>
        <begin position="70"/>
        <end position="159"/>
    </location>
</feature>
<dbReference type="GO" id="GO:0005634">
    <property type="term" value="C:nucleus"/>
    <property type="evidence" value="ECO:0007669"/>
    <property type="project" value="TreeGrafter"/>
</dbReference>
<evidence type="ECO:0000313" key="3">
    <source>
        <dbReference type="Proteomes" id="UP000827092"/>
    </source>
</evidence>
<name>A0AAV6USQ3_9ARAC</name>
<dbReference type="InterPro" id="IPR040167">
    <property type="entry name" value="TF_CP2-like"/>
</dbReference>
<dbReference type="Pfam" id="PF25416">
    <property type="entry name" value="GRHL1_C"/>
    <property type="match status" value="1"/>
</dbReference>
<reference evidence="2 3" key="1">
    <citation type="journal article" date="2022" name="Nat. Ecol. Evol.">
        <title>A masculinizing supergene underlies an exaggerated male reproductive morph in a spider.</title>
        <authorList>
            <person name="Hendrickx F."/>
            <person name="De Corte Z."/>
            <person name="Sonet G."/>
            <person name="Van Belleghem S.M."/>
            <person name="Kostlbacher S."/>
            <person name="Vangestel C."/>
        </authorList>
    </citation>
    <scope>NUCLEOTIDE SEQUENCE [LARGE SCALE GENOMIC DNA]</scope>
    <source>
        <strain evidence="2">W744_W776</strain>
    </source>
</reference>
<dbReference type="GO" id="GO:0000978">
    <property type="term" value="F:RNA polymerase II cis-regulatory region sequence-specific DNA binding"/>
    <property type="evidence" value="ECO:0007669"/>
    <property type="project" value="TreeGrafter"/>
</dbReference>
<protein>
    <recommendedName>
        <fullName evidence="1">GRHL1/CP2 C-terminal domain-containing protein</fullName>
    </recommendedName>
</protein>
<dbReference type="AlphaFoldDB" id="A0AAV6USQ3"/>
<dbReference type="PANTHER" id="PTHR11037">
    <property type="entry name" value="TRANSCRIPTION FACTOR CP2"/>
    <property type="match status" value="1"/>
</dbReference>
<dbReference type="EMBL" id="JAFNEN010000274">
    <property type="protein sequence ID" value="KAG8187332.1"/>
    <property type="molecule type" value="Genomic_DNA"/>
</dbReference>
<organism evidence="2 3">
    <name type="scientific">Oedothorax gibbosus</name>
    <dbReference type="NCBI Taxonomy" id="931172"/>
    <lineage>
        <taxon>Eukaryota</taxon>
        <taxon>Metazoa</taxon>
        <taxon>Ecdysozoa</taxon>
        <taxon>Arthropoda</taxon>
        <taxon>Chelicerata</taxon>
        <taxon>Arachnida</taxon>
        <taxon>Araneae</taxon>
        <taxon>Araneomorphae</taxon>
        <taxon>Entelegynae</taxon>
        <taxon>Araneoidea</taxon>
        <taxon>Linyphiidae</taxon>
        <taxon>Erigoninae</taxon>
        <taxon>Oedothorax</taxon>
    </lineage>
</organism>
<sequence length="160" mass="18247">MDVNQLKIRGDGPERTNGHELTFYAIASAAEENAAALAEVNKPIEIPVTPPVKKLKLNPPDRELTVSYWDSVLLYVRRSDEDIFHPLHLVPPSLNGLAKALENKYNISADMIRHFYKKCKKGITVMMDDDIVRLYCNEDTFIVDVIKTEDNKYDVTLEEL</sequence>
<accession>A0AAV6USQ3</accession>
<dbReference type="PANTHER" id="PTHR11037:SF20">
    <property type="entry name" value="PROTEIN GRAINYHEAD"/>
    <property type="match status" value="1"/>
</dbReference>
<dbReference type="GO" id="GO:0001228">
    <property type="term" value="F:DNA-binding transcription activator activity, RNA polymerase II-specific"/>
    <property type="evidence" value="ECO:0007669"/>
    <property type="project" value="TreeGrafter"/>
</dbReference>
<comment type="caution">
    <text evidence="2">The sequence shown here is derived from an EMBL/GenBank/DDBJ whole genome shotgun (WGS) entry which is preliminary data.</text>
</comment>
<keyword evidence="3" id="KW-1185">Reference proteome</keyword>
<evidence type="ECO:0000313" key="2">
    <source>
        <dbReference type="EMBL" id="KAG8187332.1"/>
    </source>
</evidence>
<proteinExistence type="predicted"/>